<evidence type="ECO:0000313" key="3">
    <source>
        <dbReference type="EMBL" id="CAL6031793.1"/>
    </source>
</evidence>
<dbReference type="EMBL" id="CAXDID020000584">
    <property type="protein sequence ID" value="CAL6104520.1"/>
    <property type="molecule type" value="Genomic_DNA"/>
</dbReference>
<dbReference type="AlphaFoldDB" id="A0AA86NBI7"/>
<gene>
    <name evidence="3" type="ORF">HINF_LOCUS34171</name>
    <name evidence="2" type="ORF">HINF_LOCUS37614</name>
    <name evidence="1" type="ORF">HINF_LOCUS3973</name>
    <name evidence="4" type="ORF">HINF_LOCUS72821</name>
</gene>
<reference evidence="1" key="1">
    <citation type="submission" date="2023-06" db="EMBL/GenBank/DDBJ databases">
        <authorList>
            <person name="Kurt Z."/>
        </authorList>
    </citation>
    <scope>NUCLEOTIDE SEQUENCE</scope>
</reference>
<dbReference type="EMBL" id="CATOUU010000806">
    <property type="protein sequence ID" value="CAI9949969.1"/>
    <property type="molecule type" value="Genomic_DNA"/>
</dbReference>
<evidence type="ECO:0000313" key="4">
    <source>
        <dbReference type="EMBL" id="CAL6104520.1"/>
    </source>
</evidence>
<proteinExistence type="predicted"/>
<evidence type="ECO:0000313" key="5">
    <source>
        <dbReference type="Proteomes" id="UP001642409"/>
    </source>
</evidence>
<comment type="caution">
    <text evidence="1">The sequence shown here is derived from an EMBL/GenBank/DDBJ whole genome shotgun (WGS) entry which is preliminary data.</text>
</comment>
<reference evidence="3 5" key="2">
    <citation type="submission" date="2024-07" db="EMBL/GenBank/DDBJ databases">
        <authorList>
            <person name="Akdeniz Z."/>
        </authorList>
    </citation>
    <scope>NUCLEOTIDE SEQUENCE [LARGE SCALE GENOMIC DNA]</scope>
</reference>
<sequence length="112" mass="13215">MFKQITPPDLIFLLSLPSFVPYQQEINIIKKCEMKQKMTIQKKSKEGVAGWLLVRYICGRVYDVVVQWEHRNYFQTLSLFCCSNPGSIPGSVIIFLRYFRQSQRLNTNVNEY</sequence>
<evidence type="ECO:0000313" key="1">
    <source>
        <dbReference type="EMBL" id="CAI9916328.1"/>
    </source>
</evidence>
<keyword evidence="5" id="KW-1185">Reference proteome</keyword>
<dbReference type="EMBL" id="CAXDID020000121">
    <property type="protein sequence ID" value="CAL6031793.1"/>
    <property type="molecule type" value="Genomic_DNA"/>
</dbReference>
<organism evidence="1">
    <name type="scientific">Hexamita inflata</name>
    <dbReference type="NCBI Taxonomy" id="28002"/>
    <lineage>
        <taxon>Eukaryota</taxon>
        <taxon>Metamonada</taxon>
        <taxon>Diplomonadida</taxon>
        <taxon>Hexamitidae</taxon>
        <taxon>Hexamitinae</taxon>
        <taxon>Hexamita</taxon>
    </lineage>
</organism>
<dbReference type="Proteomes" id="UP001642409">
    <property type="component" value="Unassembled WGS sequence"/>
</dbReference>
<evidence type="ECO:0000313" key="2">
    <source>
        <dbReference type="EMBL" id="CAI9949969.1"/>
    </source>
</evidence>
<accession>A0AA86NBI7</accession>
<name>A0AA86NBI7_9EUKA</name>
<dbReference type="EMBL" id="CATOUU010000097">
    <property type="protein sequence ID" value="CAI9916328.1"/>
    <property type="molecule type" value="Genomic_DNA"/>
</dbReference>
<protein>
    <submittedName>
        <fullName evidence="3">Hypothetical_protein</fullName>
    </submittedName>
</protein>